<dbReference type="GO" id="GO:0006536">
    <property type="term" value="P:glutamate metabolic process"/>
    <property type="evidence" value="ECO:0007669"/>
    <property type="project" value="TreeGrafter"/>
</dbReference>
<keyword evidence="2" id="KW-0456">Lyase</keyword>
<dbReference type="SUPFAM" id="SSF160920">
    <property type="entry name" value="PSTPO5379-like"/>
    <property type="match status" value="1"/>
</dbReference>
<dbReference type="AlphaFoldDB" id="A0A3N4IC79"/>
<proteinExistence type="inferred from homology"/>
<accession>A0A3N4IC79</accession>
<dbReference type="OrthoDB" id="10262538at2759"/>
<dbReference type="PANTHER" id="PTHR32022:SF10">
    <property type="entry name" value="D-GLUTAMATE CYCLASE, MITOCHONDRIAL"/>
    <property type="match status" value="1"/>
</dbReference>
<dbReference type="Proteomes" id="UP000275078">
    <property type="component" value="Unassembled WGS sequence"/>
</dbReference>
<dbReference type="STRING" id="1160509.A0A3N4IC79"/>
<evidence type="ECO:0000313" key="3">
    <source>
        <dbReference type="EMBL" id="RPA83047.1"/>
    </source>
</evidence>
<evidence type="ECO:0000256" key="1">
    <source>
        <dbReference type="ARBA" id="ARBA00007896"/>
    </source>
</evidence>
<dbReference type="PANTHER" id="PTHR32022">
    <property type="entry name" value="D-GLUTAMATE CYCLASE, MITOCHONDRIAL"/>
    <property type="match status" value="1"/>
</dbReference>
<name>A0A3N4IC79_ASCIM</name>
<dbReference type="FunFam" id="3.30.2040.10:FF:000001">
    <property type="entry name" value="D-glutamate cyclase, mitochondrial"/>
    <property type="match status" value="1"/>
</dbReference>
<dbReference type="Gene3D" id="3.30.2040.10">
    <property type="entry name" value="PSTPO5379-like domain"/>
    <property type="match status" value="1"/>
</dbReference>
<comment type="similarity">
    <text evidence="1">Belongs to the D-glutamate cyclase family.</text>
</comment>
<dbReference type="GO" id="GO:0047820">
    <property type="term" value="F:D-glutamate cyclase activity"/>
    <property type="evidence" value="ECO:0007669"/>
    <property type="project" value="TreeGrafter"/>
</dbReference>
<dbReference type="EMBL" id="ML119667">
    <property type="protein sequence ID" value="RPA83047.1"/>
    <property type="molecule type" value="Genomic_DNA"/>
</dbReference>
<gene>
    <name evidence="3" type="ORF">BJ508DRAFT_324926</name>
</gene>
<sequence length="322" mass="35390">MTYARDQAPLAPADQAQLVRRQARAGLLTSSTSGLAPTIQANLLVLPARYAADFYLLCQRNPVPCPLLYATEPGQYTCALAKGSDIRTDIPGYNVYIDGVLDTLEPKEDIMDEWSEEHVGFLLGCSYSFETALVKAGFTPHHMKQNKAVPMYTTNIPLIPAGVFTRGHYVVSMRWYKPEDIETVREITRHPRFVAQHGEPIAWGWEGAAKIGVLEKMRRQEVDFGDWVAGDDGDVPVFWGCGVTPQQAVLENAIEGVVMSHKPGSMFVTDISESETLPPLKVPKGLQSLILGSSSLSSTLSPNEEEQTNECSLRASCISYPS</sequence>
<dbReference type="InterPro" id="IPR009906">
    <property type="entry name" value="D-Glu_cyclase"/>
</dbReference>
<organism evidence="3 4">
    <name type="scientific">Ascobolus immersus RN42</name>
    <dbReference type="NCBI Taxonomy" id="1160509"/>
    <lineage>
        <taxon>Eukaryota</taxon>
        <taxon>Fungi</taxon>
        <taxon>Dikarya</taxon>
        <taxon>Ascomycota</taxon>
        <taxon>Pezizomycotina</taxon>
        <taxon>Pezizomycetes</taxon>
        <taxon>Pezizales</taxon>
        <taxon>Ascobolaceae</taxon>
        <taxon>Ascobolus</taxon>
    </lineage>
</organism>
<evidence type="ECO:0000313" key="4">
    <source>
        <dbReference type="Proteomes" id="UP000275078"/>
    </source>
</evidence>
<protein>
    <submittedName>
        <fullName evidence="3">DUF1445-domain-containing protein</fullName>
    </submittedName>
</protein>
<dbReference type="InterPro" id="IPR038021">
    <property type="entry name" value="Putative_hydro-lyase"/>
</dbReference>
<dbReference type="Pfam" id="PF07286">
    <property type="entry name" value="D-Glu_cyclase"/>
    <property type="match status" value="1"/>
</dbReference>
<dbReference type="Gene3D" id="3.40.1640.10">
    <property type="entry name" value="PSTPO5379-like"/>
    <property type="match status" value="1"/>
</dbReference>
<evidence type="ECO:0000256" key="2">
    <source>
        <dbReference type="ARBA" id="ARBA00023239"/>
    </source>
</evidence>
<reference evidence="3 4" key="1">
    <citation type="journal article" date="2018" name="Nat. Ecol. Evol.">
        <title>Pezizomycetes genomes reveal the molecular basis of ectomycorrhizal truffle lifestyle.</title>
        <authorList>
            <person name="Murat C."/>
            <person name="Payen T."/>
            <person name="Noel B."/>
            <person name="Kuo A."/>
            <person name="Morin E."/>
            <person name="Chen J."/>
            <person name="Kohler A."/>
            <person name="Krizsan K."/>
            <person name="Balestrini R."/>
            <person name="Da Silva C."/>
            <person name="Montanini B."/>
            <person name="Hainaut M."/>
            <person name="Levati E."/>
            <person name="Barry K.W."/>
            <person name="Belfiori B."/>
            <person name="Cichocki N."/>
            <person name="Clum A."/>
            <person name="Dockter R.B."/>
            <person name="Fauchery L."/>
            <person name="Guy J."/>
            <person name="Iotti M."/>
            <person name="Le Tacon F."/>
            <person name="Lindquist E.A."/>
            <person name="Lipzen A."/>
            <person name="Malagnac F."/>
            <person name="Mello A."/>
            <person name="Molinier V."/>
            <person name="Miyauchi S."/>
            <person name="Poulain J."/>
            <person name="Riccioni C."/>
            <person name="Rubini A."/>
            <person name="Sitrit Y."/>
            <person name="Splivallo R."/>
            <person name="Traeger S."/>
            <person name="Wang M."/>
            <person name="Zifcakova L."/>
            <person name="Wipf D."/>
            <person name="Zambonelli A."/>
            <person name="Paolocci F."/>
            <person name="Nowrousian M."/>
            <person name="Ottonello S."/>
            <person name="Baldrian P."/>
            <person name="Spatafora J.W."/>
            <person name="Henrissat B."/>
            <person name="Nagy L.G."/>
            <person name="Aury J.M."/>
            <person name="Wincker P."/>
            <person name="Grigoriev I.V."/>
            <person name="Bonfante P."/>
            <person name="Martin F.M."/>
        </authorList>
    </citation>
    <scope>NUCLEOTIDE SEQUENCE [LARGE SCALE GENOMIC DNA]</scope>
    <source>
        <strain evidence="3 4">RN42</strain>
    </source>
</reference>
<keyword evidence="4" id="KW-1185">Reference proteome</keyword>